<dbReference type="InterPro" id="IPR027417">
    <property type="entry name" value="P-loop_NTPase"/>
</dbReference>
<evidence type="ECO:0000256" key="1">
    <source>
        <dbReference type="ARBA" id="ARBA00004202"/>
    </source>
</evidence>
<comment type="similarity">
    <text evidence="2">Belongs to the ABC transporter superfamily.</text>
</comment>
<evidence type="ECO:0000256" key="2">
    <source>
        <dbReference type="ARBA" id="ARBA00005417"/>
    </source>
</evidence>
<evidence type="ECO:0000313" key="9">
    <source>
        <dbReference type="Proteomes" id="UP001238805"/>
    </source>
</evidence>
<dbReference type="SUPFAM" id="SSF52540">
    <property type="entry name" value="P-loop containing nucleoside triphosphate hydrolases"/>
    <property type="match status" value="1"/>
</dbReference>
<keyword evidence="4" id="KW-0547">Nucleotide-binding</keyword>
<dbReference type="Gene3D" id="3.40.50.300">
    <property type="entry name" value="P-loop containing nucleotide triphosphate hydrolases"/>
    <property type="match status" value="1"/>
</dbReference>
<dbReference type="PROSITE" id="PS50893">
    <property type="entry name" value="ABC_TRANSPORTER_2"/>
    <property type="match status" value="1"/>
</dbReference>
<keyword evidence="9" id="KW-1185">Reference proteome</keyword>
<evidence type="ECO:0000259" key="7">
    <source>
        <dbReference type="PROSITE" id="PS50893"/>
    </source>
</evidence>
<feature type="domain" description="ABC transporter" evidence="7">
    <location>
        <begin position="5"/>
        <end position="230"/>
    </location>
</feature>
<sequence length="296" mass="32064">MTTVIKTTDLVKKFGSFTALNGFTLEVDEGSIHGFLGPNGSGKSTTIRILLGVLHATAGTARVLGEDPRRTPAVLRRVGYVPGDVALWPSLTGREVLRALESLRGRPVDRGREEELIDAFKLDPDKRTRDYSTGNRRKVSLVAALSSGADVLILDEPTAGLDPLMENVFIEQALRERHRGATILLSSHIMSEVEKLCDAVTVIKAGRAVETGTIAELRHLSAHEVSATVPTLTRELRMLADATVDGHRLHVTATREQVPTVLRMILDAGGEDITTTPASLEKMFLSHYGDDEAVAS</sequence>
<proteinExistence type="inferred from homology"/>
<dbReference type="EMBL" id="CP126970">
    <property type="protein sequence ID" value="WIM70952.1"/>
    <property type="molecule type" value="Genomic_DNA"/>
</dbReference>
<dbReference type="CDD" id="cd03230">
    <property type="entry name" value="ABC_DR_subfamily_A"/>
    <property type="match status" value="1"/>
</dbReference>
<dbReference type="RefSeq" id="WP_284875532.1">
    <property type="nucleotide sequence ID" value="NZ_CP126970.1"/>
</dbReference>
<evidence type="ECO:0000256" key="5">
    <source>
        <dbReference type="ARBA" id="ARBA00022840"/>
    </source>
</evidence>
<keyword evidence="6" id="KW-0046">Antibiotic resistance</keyword>
<comment type="subcellular location">
    <subcellularLocation>
        <location evidence="1">Cell membrane</location>
        <topology evidence="1">Peripheral membrane protein</topology>
    </subcellularLocation>
</comment>
<keyword evidence="5 8" id="KW-0067">ATP-binding</keyword>
<dbReference type="GO" id="GO:0005524">
    <property type="term" value="F:ATP binding"/>
    <property type="evidence" value="ECO:0007669"/>
    <property type="project" value="UniProtKB-KW"/>
</dbReference>
<dbReference type="PANTHER" id="PTHR42711">
    <property type="entry name" value="ABC TRANSPORTER ATP-BINDING PROTEIN"/>
    <property type="match status" value="1"/>
</dbReference>
<evidence type="ECO:0000256" key="6">
    <source>
        <dbReference type="ARBA" id="ARBA00023251"/>
    </source>
</evidence>
<dbReference type="Proteomes" id="UP001238805">
    <property type="component" value="Chromosome"/>
</dbReference>
<protein>
    <submittedName>
        <fullName evidence="8">ABC transporter ATP-binding protein</fullName>
    </submittedName>
</protein>
<evidence type="ECO:0000256" key="4">
    <source>
        <dbReference type="ARBA" id="ARBA00022741"/>
    </source>
</evidence>
<accession>A0ABY8VPP6</accession>
<dbReference type="Pfam" id="PF00005">
    <property type="entry name" value="ABC_tran"/>
    <property type="match status" value="1"/>
</dbReference>
<dbReference type="InterPro" id="IPR003593">
    <property type="entry name" value="AAA+_ATPase"/>
</dbReference>
<reference evidence="8 9" key="1">
    <citation type="submission" date="2023-05" db="EMBL/GenBank/DDBJ databases">
        <title>Corynebacterium suedekumii sp. nov. and Corynebacterium breve sp. nov. isolated from raw cow's milk.</title>
        <authorList>
            <person name="Baer M.K."/>
            <person name="Mehl L."/>
            <person name="Hellmuth R."/>
            <person name="Marke G."/>
            <person name="Lipski A."/>
        </authorList>
    </citation>
    <scope>NUCLEOTIDE SEQUENCE [LARGE SCALE GENOMIC DNA]</scope>
    <source>
        <strain evidence="8 9">LM112</strain>
    </source>
</reference>
<evidence type="ECO:0000256" key="3">
    <source>
        <dbReference type="ARBA" id="ARBA00022448"/>
    </source>
</evidence>
<dbReference type="InterPro" id="IPR050763">
    <property type="entry name" value="ABC_transporter_ATP-binding"/>
</dbReference>
<dbReference type="SMART" id="SM00382">
    <property type="entry name" value="AAA"/>
    <property type="match status" value="1"/>
</dbReference>
<dbReference type="PANTHER" id="PTHR42711:SF5">
    <property type="entry name" value="ABC TRANSPORTER ATP-BINDING PROTEIN NATA"/>
    <property type="match status" value="1"/>
</dbReference>
<name>A0ABY8VPP6_9CORY</name>
<evidence type="ECO:0000313" key="8">
    <source>
        <dbReference type="EMBL" id="WIM70952.1"/>
    </source>
</evidence>
<organism evidence="8 9">
    <name type="scientific">Corynebacterium suedekumii</name>
    <dbReference type="NCBI Taxonomy" id="3049801"/>
    <lineage>
        <taxon>Bacteria</taxon>
        <taxon>Bacillati</taxon>
        <taxon>Actinomycetota</taxon>
        <taxon>Actinomycetes</taxon>
        <taxon>Mycobacteriales</taxon>
        <taxon>Corynebacteriaceae</taxon>
        <taxon>Corynebacterium</taxon>
    </lineage>
</organism>
<keyword evidence="3" id="KW-0813">Transport</keyword>
<gene>
    <name evidence="8" type="ORF">QP029_03785</name>
</gene>
<dbReference type="InterPro" id="IPR003439">
    <property type="entry name" value="ABC_transporter-like_ATP-bd"/>
</dbReference>